<dbReference type="EMBL" id="LKHV02000001">
    <property type="protein sequence ID" value="MCS5709430.1"/>
    <property type="molecule type" value="Genomic_DNA"/>
</dbReference>
<dbReference type="GO" id="GO:0017004">
    <property type="term" value="P:cytochrome complex assembly"/>
    <property type="evidence" value="ECO:0007669"/>
    <property type="project" value="UniProtKB-KW"/>
</dbReference>
<feature type="domain" description="Cytochrome c-type biogenesis protein H Ig-like" evidence="6">
    <location>
        <begin position="246"/>
        <end position="354"/>
    </location>
</feature>
<reference evidence="9" key="3">
    <citation type="submission" date="2021-06" db="EMBL/GenBank/DDBJ databases">
        <title>Genomic Description and Analysis of Intracellular Bacteria, Candidatus Berkiella cookevillensis and Candidatus Berkiella aquae.</title>
        <authorList>
            <person name="Kidane D.T."/>
            <person name="Mehari Y.T."/>
            <person name="Rice F.C."/>
            <person name="Arivett B.A."/>
            <person name="Farone A.L."/>
            <person name="Berk S.G."/>
            <person name="Farone M.B."/>
        </authorList>
    </citation>
    <scope>NUCLEOTIDE SEQUENCE</scope>
    <source>
        <strain evidence="9">CC99</strain>
    </source>
</reference>
<dbReference type="Proteomes" id="UP000051494">
    <property type="component" value="Unassembled WGS sequence"/>
</dbReference>
<keyword evidence="3 4" id="KW-0802">TPR repeat</keyword>
<dbReference type="Pfam" id="PF23892">
    <property type="entry name" value="Ig_CycH"/>
    <property type="match status" value="1"/>
</dbReference>
<feature type="domain" description="Cytochrome c-type biogenesis protein H TPR" evidence="7">
    <location>
        <begin position="108"/>
        <end position="209"/>
    </location>
</feature>
<keyword evidence="5" id="KW-1133">Transmembrane helix</keyword>
<reference evidence="8" key="1">
    <citation type="submission" date="2015-09" db="EMBL/GenBank/DDBJ databases">
        <title>Draft Genome Sequences of Two Novel Amoeba-resistant Intranuclear Bacteria, Candidatus Berkiella cookevillensis and Candidatus Berkiella aquae.</title>
        <authorList>
            <person name="Mehari Y.T."/>
            <person name="Arivett B.A."/>
            <person name="Farone A.L."/>
            <person name="Gunderson J.H."/>
            <person name="Farone M.B."/>
        </authorList>
    </citation>
    <scope>NUCLEOTIDE SEQUENCE [LARGE SCALE GENOMIC DNA]</scope>
    <source>
        <strain evidence="8">CC99</strain>
    </source>
</reference>
<evidence type="ECO:0000256" key="1">
    <source>
        <dbReference type="ARBA" id="ARBA00022737"/>
    </source>
</evidence>
<dbReference type="Gene3D" id="1.25.40.10">
    <property type="entry name" value="Tetratricopeptide repeat domain"/>
    <property type="match status" value="1"/>
</dbReference>
<evidence type="ECO:0000256" key="4">
    <source>
        <dbReference type="PROSITE-ProRule" id="PRU00339"/>
    </source>
</evidence>
<comment type="caution">
    <text evidence="8">The sequence shown here is derived from an EMBL/GenBank/DDBJ whole genome shotgun (WGS) entry which is preliminary data.</text>
</comment>
<feature type="transmembrane region" description="Helical" evidence="5">
    <location>
        <begin position="41"/>
        <end position="61"/>
    </location>
</feature>
<dbReference type="GO" id="GO:0005886">
    <property type="term" value="C:plasma membrane"/>
    <property type="evidence" value="ECO:0007669"/>
    <property type="project" value="TreeGrafter"/>
</dbReference>
<dbReference type="PROSITE" id="PS50005">
    <property type="entry name" value="TPR"/>
    <property type="match status" value="1"/>
</dbReference>
<dbReference type="SUPFAM" id="SSF48452">
    <property type="entry name" value="TPR-like"/>
    <property type="match status" value="1"/>
</dbReference>
<feature type="repeat" description="TPR" evidence="4">
    <location>
        <begin position="109"/>
        <end position="142"/>
    </location>
</feature>
<dbReference type="Pfam" id="PF23914">
    <property type="entry name" value="TPR_CcmH_CycH"/>
    <property type="match status" value="1"/>
</dbReference>
<sequence length="358" mass="40548">MSRIYEYYLMWAMMLLLASYVAIVIFNCITSNKHNGLLRRVLATILGSGLVFFAFGLYLNLGYYKDLKDRYSFEEIDRTLMTLHQESQLTKEQVISSLKNTEKRLSASERTWARLADTYQALNLYEAAAHAYHEALQFHPHFEAYEIQLAYCQVMINDGKVDEKTLSMLKHVLEKAPEHKGALNLLALHAYQDSNYSSAIAYWQRILANPQNLDEAEAAAIHQAIAKAQRLIMGGETVHTAPAFKLEIELKLSQALKDKLTVGDTLFIIAKDPTGSPMPVAVRKYTVQNFPMQISLSDEHAMLKDRMLSSLKHVKIFARISKTGQPIAQKGDLEGYTDTLEMASIPSNVLVEIDHMIE</sequence>
<dbReference type="PANTHER" id="PTHR47870">
    <property type="entry name" value="CYTOCHROME C-TYPE BIOGENESIS PROTEIN CCMH"/>
    <property type="match status" value="1"/>
</dbReference>
<dbReference type="RefSeq" id="WP_057624190.1">
    <property type="nucleotide sequence ID" value="NZ_LKHV02000001.1"/>
</dbReference>
<reference evidence="9" key="2">
    <citation type="journal article" date="2016" name="Genome Announc.">
        <title>Draft Genome Sequences of Two Novel Amoeba-Resistant Intranuclear Bacteria, 'Candidatus Berkiella cookevillensis' and 'Candidatus Berkiella aquae'.</title>
        <authorList>
            <person name="Mehari Y.T."/>
            <person name="Arivett B.A."/>
            <person name="Farone A.L."/>
            <person name="Gunderson J.H."/>
            <person name="Farone M.B."/>
        </authorList>
    </citation>
    <scope>NUCLEOTIDE SEQUENCE</scope>
    <source>
        <strain evidence="9">CC99</strain>
    </source>
</reference>
<organism evidence="8">
    <name type="scientific">Candidatus Berkiella cookevillensis</name>
    <dbReference type="NCBI Taxonomy" id="437022"/>
    <lineage>
        <taxon>Bacteria</taxon>
        <taxon>Pseudomonadati</taxon>
        <taxon>Pseudomonadota</taxon>
        <taxon>Gammaproteobacteria</taxon>
        <taxon>Candidatus Berkiellales</taxon>
        <taxon>Candidatus Berkiellaceae</taxon>
        <taxon>Candidatus Berkiella</taxon>
    </lineage>
</organism>
<evidence type="ECO:0000259" key="7">
    <source>
        <dbReference type="Pfam" id="PF23914"/>
    </source>
</evidence>
<evidence type="ECO:0000256" key="5">
    <source>
        <dbReference type="SAM" id="Phobius"/>
    </source>
</evidence>
<dbReference type="OrthoDB" id="9776053at2"/>
<dbReference type="InterPro" id="IPR056412">
    <property type="entry name" value="Ig_CycH"/>
</dbReference>
<dbReference type="InterPro" id="IPR011990">
    <property type="entry name" value="TPR-like_helical_dom_sf"/>
</dbReference>
<feature type="transmembrane region" description="Helical" evidence="5">
    <location>
        <begin position="7"/>
        <end position="29"/>
    </location>
</feature>
<evidence type="ECO:0000313" key="9">
    <source>
        <dbReference type="EMBL" id="MCS5709430.1"/>
    </source>
</evidence>
<protein>
    <submittedName>
        <fullName evidence="8">Formate-dependent nitrite reductase complex subunit NrfG</fullName>
    </submittedName>
</protein>
<accession>A0A0Q9YT17</accession>
<keyword evidence="1" id="KW-0677">Repeat</keyword>
<keyword evidence="5" id="KW-0812">Transmembrane</keyword>
<dbReference type="SMART" id="SM00028">
    <property type="entry name" value="TPR"/>
    <property type="match status" value="2"/>
</dbReference>
<evidence type="ECO:0000256" key="3">
    <source>
        <dbReference type="ARBA" id="ARBA00022803"/>
    </source>
</evidence>
<evidence type="ECO:0000256" key="2">
    <source>
        <dbReference type="ARBA" id="ARBA00022748"/>
    </source>
</evidence>
<evidence type="ECO:0000313" key="10">
    <source>
        <dbReference type="Proteomes" id="UP000051494"/>
    </source>
</evidence>
<dbReference type="EMBL" id="LKHV01000004">
    <property type="protein sequence ID" value="KRG19080.1"/>
    <property type="molecule type" value="Genomic_DNA"/>
</dbReference>
<dbReference type="InterPro" id="IPR051263">
    <property type="entry name" value="C-type_cytochrome_biogenesis"/>
</dbReference>
<gene>
    <name evidence="8" type="ORF">CC99x_01075</name>
    <name evidence="9" type="ORF">CC99x_011010</name>
</gene>
<dbReference type="InterPro" id="IPR019734">
    <property type="entry name" value="TPR_rpt"/>
</dbReference>
<dbReference type="AlphaFoldDB" id="A0A0Q9YT17"/>
<dbReference type="InterPro" id="IPR056413">
    <property type="entry name" value="TPR_CcmH_CycH"/>
</dbReference>
<dbReference type="PANTHER" id="PTHR47870:SF1">
    <property type="entry name" value="CYTOCHROME C-TYPE BIOGENESIS PROTEIN CCMH"/>
    <property type="match status" value="1"/>
</dbReference>
<keyword evidence="10" id="KW-1185">Reference proteome</keyword>
<dbReference type="PATRIC" id="fig|1590042.3.peg.1090"/>
<evidence type="ECO:0000313" key="8">
    <source>
        <dbReference type="EMBL" id="KRG19080.1"/>
    </source>
</evidence>
<dbReference type="STRING" id="437022.CC99x_01075"/>
<name>A0A0Q9YT17_9GAMM</name>
<keyword evidence="5" id="KW-0472">Membrane</keyword>
<proteinExistence type="predicted"/>
<evidence type="ECO:0000259" key="6">
    <source>
        <dbReference type="Pfam" id="PF23892"/>
    </source>
</evidence>
<keyword evidence="2" id="KW-0201">Cytochrome c-type biogenesis</keyword>